<evidence type="ECO:0000259" key="2">
    <source>
        <dbReference type="Pfam" id="PF05754"/>
    </source>
</evidence>
<name>Q75M80_ORYSJ</name>
<accession>Q75M80</accession>
<proteinExistence type="predicted"/>
<reference evidence="4" key="1">
    <citation type="journal article" date="2005" name="Nature">
        <title>The map-based sequence of the rice genome.</title>
        <authorList>
            <consortium name="International rice genome sequencing project (IRGSP)"/>
            <person name="Matsumoto T."/>
            <person name="Wu J."/>
            <person name="Kanamori H."/>
            <person name="Katayose Y."/>
            <person name="Fujisawa M."/>
            <person name="Namiki N."/>
            <person name="Mizuno H."/>
            <person name="Yamamoto K."/>
            <person name="Antonio B.A."/>
            <person name="Baba T."/>
            <person name="Sakata K."/>
            <person name="Nagamura Y."/>
            <person name="Aoki H."/>
            <person name="Arikawa K."/>
            <person name="Arita K."/>
            <person name="Bito T."/>
            <person name="Chiden Y."/>
            <person name="Fujitsuka N."/>
            <person name="Fukunaka R."/>
            <person name="Hamada M."/>
            <person name="Harada C."/>
            <person name="Hayashi A."/>
            <person name="Hijishita S."/>
            <person name="Honda M."/>
            <person name="Hosokawa S."/>
            <person name="Ichikawa Y."/>
            <person name="Idonuma A."/>
            <person name="Iijima M."/>
            <person name="Ikeda M."/>
            <person name="Ikeno M."/>
            <person name="Ito K."/>
            <person name="Ito S."/>
            <person name="Ito T."/>
            <person name="Ito Y."/>
            <person name="Ito Y."/>
            <person name="Iwabuchi A."/>
            <person name="Kamiya K."/>
            <person name="Karasawa W."/>
            <person name="Kurita K."/>
            <person name="Katagiri S."/>
            <person name="Kikuta A."/>
            <person name="Kobayashi H."/>
            <person name="Kobayashi N."/>
            <person name="Machita K."/>
            <person name="Maehara T."/>
            <person name="Masukawa M."/>
            <person name="Mizubayashi T."/>
            <person name="Mukai Y."/>
            <person name="Nagasaki H."/>
            <person name="Nagata Y."/>
            <person name="Naito S."/>
            <person name="Nakashima M."/>
            <person name="Nakama Y."/>
            <person name="Nakamichi Y."/>
            <person name="Nakamura M."/>
            <person name="Meguro A."/>
            <person name="Negishi M."/>
            <person name="Ohta I."/>
            <person name="Ohta T."/>
            <person name="Okamoto M."/>
            <person name="Ono N."/>
            <person name="Saji S."/>
            <person name="Sakaguchi M."/>
            <person name="Sakai K."/>
            <person name="Shibata M."/>
            <person name="Shimokawa T."/>
            <person name="Song J."/>
            <person name="Takazaki Y."/>
            <person name="Terasawa K."/>
            <person name="Tsugane M."/>
            <person name="Tsuji K."/>
            <person name="Ueda S."/>
            <person name="Waki K."/>
            <person name="Yamagata H."/>
            <person name="Yamamoto M."/>
            <person name="Yamamoto S."/>
            <person name="Yamane H."/>
            <person name="Yoshiki S."/>
            <person name="Yoshihara R."/>
            <person name="Yukawa K."/>
            <person name="Zhong H."/>
            <person name="Yano M."/>
            <person name="Yuan Q."/>
            <person name="Ouyang S."/>
            <person name="Liu J."/>
            <person name="Jones K.M."/>
            <person name="Gansberger K."/>
            <person name="Moffat K."/>
            <person name="Hill J."/>
            <person name="Bera J."/>
            <person name="Fadrosh D."/>
            <person name="Jin S."/>
            <person name="Johri S."/>
            <person name="Kim M."/>
            <person name="Overton L."/>
            <person name="Reardon M."/>
            <person name="Tsitrin T."/>
            <person name="Vuong H."/>
            <person name="Weaver B."/>
            <person name="Ciecko A."/>
            <person name="Tallon L."/>
            <person name="Jackson J."/>
            <person name="Pai G."/>
            <person name="Aken S.V."/>
            <person name="Utterback T."/>
            <person name="Reidmuller S."/>
            <person name="Feldblyum T."/>
            <person name="Hsiao J."/>
            <person name="Zismann V."/>
            <person name="Iobst S."/>
            <person name="de Vazeille A.R."/>
            <person name="Buell C.R."/>
            <person name="Ying K."/>
            <person name="Li Y."/>
            <person name="Lu T."/>
            <person name="Huang Y."/>
            <person name="Zhao Q."/>
            <person name="Feng Q."/>
            <person name="Zhang L."/>
            <person name="Zhu J."/>
            <person name="Weng Q."/>
            <person name="Mu J."/>
            <person name="Lu Y."/>
            <person name="Fan D."/>
            <person name="Liu Y."/>
            <person name="Guan J."/>
            <person name="Zhang Y."/>
            <person name="Yu S."/>
            <person name="Liu X."/>
            <person name="Zhang Y."/>
            <person name="Hong G."/>
            <person name="Han B."/>
            <person name="Choisne N."/>
            <person name="Demange N."/>
            <person name="Orjeda G."/>
            <person name="Samain S."/>
            <person name="Cattolico L."/>
            <person name="Pelletier E."/>
            <person name="Couloux A."/>
            <person name="Segurens B."/>
            <person name="Wincker P."/>
            <person name="D'Hont A."/>
            <person name="Scarpelli C."/>
            <person name="Weissenbach J."/>
            <person name="Salanoubat M."/>
            <person name="Quetier F."/>
            <person name="Yu Y."/>
            <person name="Kim H.R."/>
            <person name="Rambo T."/>
            <person name="Currie J."/>
            <person name="Collura K."/>
            <person name="Luo M."/>
            <person name="Yang T."/>
            <person name="Ammiraju J.S.S."/>
            <person name="Engler F."/>
            <person name="Soderlund C."/>
            <person name="Wing R.A."/>
            <person name="Palmer L.E."/>
            <person name="de la Bastide M."/>
            <person name="Spiegel L."/>
            <person name="Nascimento L."/>
            <person name="Zutavern T."/>
            <person name="O'Shaughnessy A."/>
            <person name="Dike S."/>
            <person name="Dedhia N."/>
            <person name="Preston R."/>
            <person name="Balija V."/>
            <person name="McCombie W.R."/>
            <person name="Chow T."/>
            <person name="Chen H."/>
            <person name="Chung M."/>
            <person name="Chen C."/>
            <person name="Shaw J."/>
            <person name="Wu H."/>
            <person name="Hsiao K."/>
            <person name="Chao Y."/>
            <person name="Chu M."/>
            <person name="Cheng C."/>
            <person name="Hour A."/>
            <person name="Lee P."/>
            <person name="Lin S."/>
            <person name="Lin Y."/>
            <person name="Liou J."/>
            <person name="Liu S."/>
            <person name="Hsing Y."/>
            <person name="Raghuvanshi S."/>
            <person name="Mohanty A."/>
            <person name="Bharti A.K."/>
            <person name="Gaur A."/>
            <person name="Gupta V."/>
            <person name="Kumar D."/>
            <person name="Ravi V."/>
            <person name="Vij S."/>
            <person name="Kapur A."/>
            <person name="Khurana P."/>
            <person name="Khurana P."/>
            <person name="Khurana J.P."/>
            <person name="Tyagi A.K."/>
            <person name="Gaikwad K."/>
            <person name="Singh A."/>
            <person name="Dalal V."/>
            <person name="Srivastava S."/>
            <person name="Dixit A."/>
            <person name="Pal A.K."/>
            <person name="Ghazi I.A."/>
            <person name="Yadav M."/>
            <person name="Pandit A."/>
            <person name="Bhargava A."/>
            <person name="Sureshbabu K."/>
            <person name="Batra K."/>
            <person name="Sharma T.R."/>
            <person name="Mohapatra T."/>
            <person name="Singh N.K."/>
            <person name="Messing J."/>
            <person name="Nelson A.B."/>
            <person name="Fuks G."/>
            <person name="Kavchok S."/>
            <person name="Keizer G."/>
            <person name="Linton E."/>
            <person name="Llaca V."/>
            <person name="Song R."/>
            <person name="Tanyolac B."/>
            <person name="Young S."/>
            <person name="Ho-Il K."/>
            <person name="Hahn J.H."/>
            <person name="Sangsakoo G."/>
            <person name="Vanavichit A."/>
            <person name="de Mattos Luiz.A.T."/>
            <person name="Zimmer P.D."/>
            <person name="Malone G."/>
            <person name="Dellagostin O."/>
            <person name="de Oliveira A.C."/>
            <person name="Bevan M."/>
            <person name="Bancroft I."/>
            <person name="Minx P."/>
            <person name="Cordum H."/>
            <person name="Wilson R."/>
            <person name="Cheng Z."/>
            <person name="Jin W."/>
            <person name="Jiang J."/>
            <person name="Leong S.A."/>
            <person name="Iwama H."/>
            <person name="Gojobori T."/>
            <person name="Itoh T."/>
            <person name="Niimura Y."/>
            <person name="Fujii Y."/>
            <person name="Habara T."/>
            <person name="Sakai H."/>
            <person name="Sato Y."/>
            <person name="Wilson G."/>
            <person name="Kumar K."/>
            <person name="McCouch S."/>
            <person name="Juretic N."/>
            <person name="Hoen D."/>
            <person name="Wright S."/>
            <person name="Bruskiewich R."/>
            <person name="Bureau T."/>
            <person name="Miyao A."/>
            <person name="Hirochika H."/>
            <person name="Nishikawa T."/>
            <person name="Kadowaki K."/>
            <person name="Sugiura M."/>
            <person name="Burr B."/>
            <person name="Sasaki T."/>
        </authorList>
    </citation>
    <scope>NUCLEOTIDE SEQUENCE [LARGE SCALE GENOMIC DNA]</scope>
    <source>
        <strain evidence="4">cv. Nipponbare</strain>
    </source>
</reference>
<feature type="domain" description="DUF834" evidence="2">
    <location>
        <begin position="51"/>
        <end position="94"/>
    </location>
</feature>
<evidence type="ECO:0000313" key="4">
    <source>
        <dbReference type="Proteomes" id="UP000000763"/>
    </source>
</evidence>
<sequence>MMTSSPAAARHTMLAGERRRDSANEGHQRVERNAANSPKAQMTTDGNRWQRRRGRGGGDLRDDGDGDDPVVFGGNGGWDGDGDDLAIPTAAACTRLGRGWRLEVEDGPDRWAPPHGLDVDSTHTAVTPDFPSLLYLHDIPQSLAPLANIVITTAADELMRAIVPSLADENGVSMIRPARE</sequence>
<dbReference type="AlphaFoldDB" id="Q75M80"/>
<gene>
    <name evidence="3" type="primary">OSJNBa0011H24.5</name>
</gene>
<feature type="compositionally biased region" description="Basic and acidic residues" evidence="1">
    <location>
        <begin position="16"/>
        <end position="32"/>
    </location>
</feature>
<dbReference type="InterPro" id="IPR008552">
    <property type="entry name" value="DUF834"/>
</dbReference>
<organism evidence="3 4">
    <name type="scientific">Oryza sativa subsp. japonica</name>
    <name type="common">Rice</name>
    <dbReference type="NCBI Taxonomy" id="39947"/>
    <lineage>
        <taxon>Eukaryota</taxon>
        <taxon>Viridiplantae</taxon>
        <taxon>Streptophyta</taxon>
        <taxon>Embryophyta</taxon>
        <taxon>Tracheophyta</taxon>
        <taxon>Spermatophyta</taxon>
        <taxon>Magnoliopsida</taxon>
        <taxon>Liliopsida</taxon>
        <taxon>Poales</taxon>
        <taxon>Poaceae</taxon>
        <taxon>BOP clade</taxon>
        <taxon>Oryzoideae</taxon>
        <taxon>Oryzeae</taxon>
        <taxon>Oryzinae</taxon>
        <taxon>Oryza</taxon>
        <taxon>Oryza sativa</taxon>
    </lineage>
</organism>
<evidence type="ECO:0000313" key="3">
    <source>
        <dbReference type="EMBL" id="AAR96219.1"/>
    </source>
</evidence>
<dbReference type="EMBL" id="AC084022">
    <property type="protein sequence ID" value="AAR96219.1"/>
    <property type="molecule type" value="Genomic_DNA"/>
</dbReference>
<dbReference type="Pfam" id="PF05754">
    <property type="entry name" value="DUF834"/>
    <property type="match status" value="1"/>
</dbReference>
<evidence type="ECO:0000256" key="1">
    <source>
        <dbReference type="SAM" id="MobiDB-lite"/>
    </source>
</evidence>
<dbReference type="Proteomes" id="UP000000763">
    <property type="component" value="Chromosome 3"/>
</dbReference>
<feature type="compositionally biased region" description="Polar residues" evidence="1">
    <location>
        <begin position="34"/>
        <end position="44"/>
    </location>
</feature>
<protein>
    <recommendedName>
        <fullName evidence="2">DUF834 domain-containing protein</fullName>
    </recommendedName>
</protein>
<reference evidence="4" key="2">
    <citation type="journal article" date="2008" name="Nucleic Acids Res.">
        <title>The rice annotation project database (RAP-DB): 2008 update.</title>
        <authorList>
            <consortium name="The rice annotation project (RAP)"/>
        </authorList>
    </citation>
    <scope>GENOME REANNOTATION</scope>
    <source>
        <strain evidence="4">cv. Nipponbare</strain>
    </source>
</reference>
<feature type="region of interest" description="Disordered" evidence="1">
    <location>
        <begin position="1"/>
        <end position="68"/>
    </location>
</feature>